<feature type="region of interest" description="Disordered" evidence="11">
    <location>
        <begin position="258"/>
        <end position="305"/>
    </location>
</feature>
<dbReference type="PANTHER" id="PTHR24248">
    <property type="entry name" value="ADRENERGIC RECEPTOR-RELATED G-PROTEIN COUPLED RECEPTOR"/>
    <property type="match status" value="1"/>
</dbReference>
<dbReference type="GO" id="GO:0014059">
    <property type="term" value="P:regulation of dopamine secretion"/>
    <property type="evidence" value="ECO:0007669"/>
    <property type="project" value="TreeGrafter"/>
</dbReference>
<feature type="compositionally biased region" description="Polar residues" evidence="11">
    <location>
        <begin position="295"/>
        <end position="305"/>
    </location>
</feature>
<sequence length="468" mass="52759">MSHPHQPHHNLSIWRKGEQDDYPQYTIVTESPPNATAKEQPSYNWPVLCFFTIVVLAMAGNVLVCLAVKFERKLQNMFNYFLVSLALSDMLSATLVMPLSIIKAFIDELPVPKLMCVAWYSLDVLFTSSTIIHLCMISIDRYMSLKYPLKYGHAKKTKHTVMKIVIVWILSFSIAGPLFLFSMFDNQEDVYYKGCGPETTTFVLSATISSFYLPLFIMTIMYILTVKALHAQRKTQQRLAVNNCAASSLSLKEQVPIMSPKRKSLPKQASAESRDSAAGGRSPLLGHKLFKSPDASPTSSQRNNSFLCVDTDNGRGLTPSSTCTDIALQDFDNTSDSHGGPTHSSSTRRVKKVFRLRRENGGSSTRSSLDKGRRAVQVLGILFAVFVVFYLPFFATYTINATCTKCQAFISPQMIMAFEWLAYSGSMVNPIIYHIFNPDFRRAFHKILHCKCSRSRPTHLTYTTQYYP</sequence>
<organism evidence="14">
    <name type="scientific">Platynereis dumerilii</name>
    <name type="common">Dumeril's clam worm</name>
    <dbReference type="NCBI Taxonomy" id="6359"/>
    <lineage>
        <taxon>Eukaryota</taxon>
        <taxon>Metazoa</taxon>
        <taxon>Spiralia</taxon>
        <taxon>Lophotrochozoa</taxon>
        <taxon>Annelida</taxon>
        <taxon>Polychaeta</taxon>
        <taxon>Errantia</taxon>
        <taxon>Phyllodocida</taxon>
        <taxon>Nereididae</taxon>
        <taxon>Platynereis</taxon>
    </lineage>
</organism>
<dbReference type="PRINTS" id="PR00242">
    <property type="entry name" value="DOPAMINER"/>
</dbReference>
<feature type="transmembrane region" description="Helical" evidence="12">
    <location>
        <begin position="375"/>
        <end position="395"/>
    </location>
</feature>
<dbReference type="PROSITE" id="PS50262">
    <property type="entry name" value="G_PROTEIN_RECEP_F1_2"/>
    <property type="match status" value="1"/>
</dbReference>
<evidence type="ECO:0000256" key="4">
    <source>
        <dbReference type="ARBA" id="ARBA00022989"/>
    </source>
</evidence>
<evidence type="ECO:0000256" key="9">
    <source>
        <dbReference type="ARBA" id="ARBA00023224"/>
    </source>
</evidence>
<comment type="subcellular location">
    <subcellularLocation>
        <location evidence="1">Cell membrane</location>
        <topology evidence="1">Multi-pass membrane protein</topology>
    </subcellularLocation>
</comment>
<dbReference type="PANTHER" id="PTHR24248:SF125">
    <property type="entry name" value="DOPAMINE D2-LIKE RECEPTOR"/>
    <property type="match status" value="1"/>
</dbReference>
<dbReference type="Gene3D" id="1.20.1070.10">
    <property type="entry name" value="Rhodopsin 7-helix transmembrane proteins"/>
    <property type="match status" value="2"/>
</dbReference>
<evidence type="ECO:0000256" key="5">
    <source>
        <dbReference type="ARBA" id="ARBA00023040"/>
    </source>
</evidence>
<dbReference type="GO" id="GO:0045202">
    <property type="term" value="C:synapse"/>
    <property type="evidence" value="ECO:0007669"/>
    <property type="project" value="GOC"/>
</dbReference>
<protein>
    <submittedName>
        <fullName evidence="14">Orphan G-protein coupled receptor 55</fullName>
    </submittedName>
</protein>
<dbReference type="GO" id="GO:0007195">
    <property type="term" value="P:adenylate cyclase-inhibiting dopamine receptor signaling pathway"/>
    <property type="evidence" value="ECO:0007669"/>
    <property type="project" value="TreeGrafter"/>
</dbReference>
<keyword evidence="9 10" id="KW-0807">Transducer</keyword>
<keyword evidence="7" id="KW-1015">Disulfide bond</keyword>
<dbReference type="InterPro" id="IPR000276">
    <property type="entry name" value="GPCR_Rhodpsn"/>
</dbReference>
<dbReference type="GO" id="GO:0051967">
    <property type="term" value="P:negative regulation of synaptic transmission, glutamatergic"/>
    <property type="evidence" value="ECO:0007669"/>
    <property type="project" value="TreeGrafter"/>
</dbReference>
<evidence type="ECO:0000313" key="14">
    <source>
        <dbReference type="EMBL" id="AKQ63060.1"/>
    </source>
</evidence>
<evidence type="ECO:0000256" key="2">
    <source>
        <dbReference type="ARBA" id="ARBA00022475"/>
    </source>
</evidence>
<evidence type="ECO:0000259" key="13">
    <source>
        <dbReference type="PROSITE" id="PS50262"/>
    </source>
</evidence>
<name>A0A0K0PUK1_PLADU</name>
<dbReference type="InterPro" id="IPR017452">
    <property type="entry name" value="GPCR_Rhodpsn_7TM"/>
</dbReference>
<dbReference type="GO" id="GO:0060158">
    <property type="term" value="P:phospholipase C-activating dopamine receptor signaling pathway"/>
    <property type="evidence" value="ECO:0007669"/>
    <property type="project" value="TreeGrafter"/>
</dbReference>
<evidence type="ECO:0000256" key="10">
    <source>
        <dbReference type="RuleBase" id="RU000688"/>
    </source>
</evidence>
<evidence type="ECO:0000256" key="8">
    <source>
        <dbReference type="ARBA" id="ARBA00023170"/>
    </source>
</evidence>
<keyword evidence="3 10" id="KW-0812">Transmembrane</keyword>
<dbReference type="GO" id="GO:0043266">
    <property type="term" value="P:regulation of potassium ion transport"/>
    <property type="evidence" value="ECO:0007669"/>
    <property type="project" value="TreeGrafter"/>
</dbReference>
<keyword evidence="6 12" id="KW-0472">Membrane</keyword>
<dbReference type="AlphaFoldDB" id="A0A0K0PUK1"/>
<keyword evidence="8 10" id="KW-0675">Receptor</keyword>
<evidence type="ECO:0000256" key="11">
    <source>
        <dbReference type="SAM" id="MobiDB-lite"/>
    </source>
</evidence>
<reference evidence="14" key="1">
    <citation type="journal article" date="2015" name="Cell Rep.">
        <title>Large-Scale Combinatorial Deorphanization of Platynereis Neuropeptide GPCRs.</title>
        <authorList>
            <person name="Bauknecht P.M."/>
            <person name="Jekely G."/>
        </authorList>
    </citation>
    <scope>NUCLEOTIDE SEQUENCE</scope>
</reference>
<dbReference type="GO" id="GO:0051481">
    <property type="term" value="P:negative regulation of cytosolic calcium ion concentration"/>
    <property type="evidence" value="ECO:0007669"/>
    <property type="project" value="TreeGrafter"/>
</dbReference>
<dbReference type="GO" id="GO:0005886">
    <property type="term" value="C:plasma membrane"/>
    <property type="evidence" value="ECO:0007669"/>
    <property type="project" value="UniProtKB-SubCell"/>
</dbReference>
<dbReference type="GO" id="GO:0004930">
    <property type="term" value="F:G protein-coupled receptor activity"/>
    <property type="evidence" value="ECO:0007669"/>
    <property type="project" value="UniProtKB-KW"/>
</dbReference>
<keyword evidence="4 12" id="KW-1133">Transmembrane helix</keyword>
<keyword evidence="5 10" id="KW-0297">G-protein coupled receptor</keyword>
<evidence type="ECO:0000256" key="1">
    <source>
        <dbReference type="ARBA" id="ARBA00004651"/>
    </source>
</evidence>
<dbReference type="FunFam" id="1.20.1070.10:FF:000523">
    <property type="entry name" value="5-hydroxytryptamine receptor 2B"/>
    <property type="match status" value="1"/>
</dbReference>
<dbReference type="GO" id="GO:0001591">
    <property type="term" value="F:dopamine neurotransmitter receptor activity, coupled via Gi/Go"/>
    <property type="evidence" value="ECO:0007669"/>
    <property type="project" value="TreeGrafter"/>
</dbReference>
<evidence type="ECO:0000256" key="7">
    <source>
        <dbReference type="ARBA" id="ARBA00023157"/>
    </source>
</evidence>
<accession>A0A0K0PUK1</accession>
<dbReference type="SUPFAM" id="SSF81321">
    <property type="entry name" value="Family A G protein-coupled receptor-like"/>
    <property type="match status" value="1"/>
</dbReference>
<evidence type="ECO:0000256" key="3">
    <source>
        <dbReference type="ARBA" id="ARBA00022692"/>
    </source>
</evidence>
<dbReference type="PRINTS" id="PR00237">
    <property type="entry name" value="GPCRRHODOPSN"/>
</dbReference>
<evidence type="ECO:0000256" key="12">
    <source>
        <dbReference type="SAM" id="Phobius"/>
    </source>
</evidence>
<dbReference type="Pfam" id="PF00001">
    <property type="entry name" value="7tm_1"/>
    <property type="match status" value="1"/>
</dbReference>
<feature type="transmembrane region" description="Helical" evidence="12">
    <location>
        <begin position="160"/>
        <end position="182"/>
    </location>
</feature>
<dbReference type="PROSITE" id="PS00237">
    <property type="entry name" value="G_PROTEIN_RECEP_F1_1"/>
    <property type="match status" value="1"/>
</dbReference>
<feature type="transmembrane region" description="Helical" evidence="12">
    <location>
        <begin position="415"/>
        <end position="436"/>
    </location>
</feature>
<feature type="transmembrane region" description="Helical" evidence="12">
    <location>
        <begin position="80"/>
        <end position="106"/>
    </location>
</feature>
<feature type="domain" description="G-protein coupled receptors family 1 profile" evidence="13">
    <location>
        <begin position="60"/>
        <end position="433"/>
    </location>
</feature>
<feature type="transmembrane region" description="Helical" evidence="12">
    <location>
        <begin position="202"/>
        <end position="224"/>
    </location>
</feature>
<comment type="similarity">
    <text evidence="10">Belongs to the G-protein coupled receptor 1 family.</text>
</comment>
<dbReference type="InterPro" id="IPR000929">
    <property type="entry name" value="Dopamine_rcpt"/>
</dbReference>
<feature type="transmembrane region" description="Helical" evidence="12">
    <location>
        <begin position="45"/>
        <end position="68"/>
    </location>
</feature>
<proteinExistence type="evidence at transcript level"/>
<keyword evidence="2" id="KW-1003">Cell membrane</keyword>
<dbReference type="SMART" id="SM01381">
    <property type="entry name" value="7TM_GPCR_Srsx"/>
    <property type="match status" value="1"/>
</dbReference>
<feature type="transmembrane region" description="Helical" evidence="12">
    <location>
        <begin position="118"/>
        <end position="139"/>
    </location>
</feature>
<dbReference type="EMBL" id="KP294006">
    <property type="protein sequence ID" value="AKQ63060.1"/>
    <property type="molecule type" value="mRNA"/>
</dbReference>
<evidence type="ECO:0000256" key="6">
    <source>
        <dbReference type="ARBA" id="ARBA00023136"/>
    </source>
</evidence>